<protein>
    <submittedName>
        <fullName evidence="1">Uncharacterized protein</fullName>
    </submittedName>
</protein>
<feature type="non-terminal residue" evidence="1">
    <location>
        <position position="1"/>
    </location>
</feature>
<name>A0A0G1UUK9_9BACT</name>
<dbReference type="Proteomes" id="UP000034694">
    <property type="component" value="Unassembled WGS sequence"/>
</dbReference>
<accession>A0A0G1UUK9</accession>
<evidence type="ECO:0000313" key="2">
    <source>
        <dbReference type="Proteomes" id="UP000034694"/>
    </source>
</evidence>
<comment type="caution">
    <text evidence="1">The sequence shown here is derived from an EMBL/GenBank/DDBJ whole genome shotgun (WGS) entry which is preliminary data.</text>
</comment>
<evidence type="ECO:0000313" key="1">
    <source>
        <dbReference type="EMBL" id="KKU97721.1"/>
    </source>
</evidence>
<dbReference type="AlphaFoldDB" id="A0A0G1UUK9"/>
<sequence>PEVVPGELGDKCGLFGGLELLK</sequence>
<proteinExistence type="predicted"/>
<reference evidence="1 2" key="1">
    <citation type="journal article" date="2015" name="Nature">
        <title>rRNA introns, odd ribosomes, and small enigmatic genomes across a large radiation of phyla.</title>
        <authorList>
            <person name="Brown C.T."/>
            <person name="Hug L.A."/>
            <person name="Thomas B.C."/>
            <person name="Sharon I."/>
            <person name="Castelle C.J."/>
            <person name="Singh A."/>
            <person name="Wilkins M.J."/>
            <person name="Williams K.H."/>
            <person name="Banfield J.F."/>
        </authorList>
    </citation>
    <scope>NUCLEOTIDE SEQUENCE [LARGE SCALE GENOMIC DNA]</scope>
</reference>
<gene>
    <name evidence="1" type="ORF">UY28_C0015G0001</name>
</gene>
<organism evidence="1 2">
    <name type="scientific">Candidatus Amesbacteria bacterium GW2011_GWB1_48_13</name>
    <dbReference type="NCBI Taxonomy" id="1618362"/>
    <lineage>
        <taxon>Bacteria</taxon>
        <taxon>Candidatus Amesiibacteriota</taxon>
    </lineage>
</organism>
<dbReference type="EMBL" id="LCPK01000015">
    <property type="protein sequence ID" value="KKU97721.1"/>
    <property type="molecule type" value="Genomic_DNA"/>
</dbReference>